<dbReference type="EMBL" id="BBMM01000005">
    <property type="protein sequence ID" value="GAL00309.1"/>
    <property type="molecule type" value="Genomic_DNA"/>
</dbReference>
<dbReference type="AlphaFoldDB" id="A0A090QET7"/>
<reference evidence="2 3" key="1">
    <citation type="journal article" date="2014" name="Genome Announc.">
        <title>Draft Genome Sequences of Marine Flavobacterium Nonlabens Strains NR17, NR24, NR27, NR32, NR33, and Ara13.</title>
        <authorList>
            <person name="Nakanishi M."/>
            <person name="Meirelles P."/>
            <person name="Suzuki R."/>
            <person name="Takatani N."/>
            <person name="Mino S."/>
            <person name="Suda W."/>
            <person name="Oshima K."/>
            <person name="Hattori M."/>
            <person name="Ohkuma M."/>
            <person name="Hosokawa M."/>
            <person name="Miyashita K."/>
            <person name="Thompson F.L."/>
            <person name="Niwa A."/>
            <person name="Sawabe T."/>
            <person name="Sawabe T."/>
        </authorList>
    </citation>
    <scope>NUCLEOTIDE SEQUENCE [LARGE SCALE GENOMIC DNA]</scope>
    <source>
        <strain evidence="3">JCM19314</strain>
    </source>
</reference>
<evidence type="ECO:0000313" key="2">
    <source>
        <dbReference type="EMBL" id="GAL00309.1"/>
    </source>
</evidence>
<accession>A0A090QET7</accession>
<gene>
    <name evidence="2" type="ORF">JCM19314_1917</name>
</gene>
<comment type="caution">
    <text evidence="2">The sequence shown here is derived from an EMBL/GenBank/DDBJ whole genome shotgun (WGS) entry which is preliminary data.</text>
</comment>
<feature type="signal peptide" evidence="1">
    <location>
        <begin position="1"/>
        <end position="18"/>
    </location>
</feature>
<evidence type="ECO:0000256" key="1">
    <source>
        <dbReference type="SAM" id="SignalP"/>
    </source>
</evidence>
<dbReference type="Pfam" id="PF09912">
    <property type="entry name" value="DUF2141"/>
    <property type="match status" value="1"/>
</dbReference>
<feature type="chain" id="PRO_5001861817" description="DUF2141 domain-containing protein" evidence="1">
    <location>
        <begin position="19"/>
        <end position="135"/>
    </location>
</feature>
<dbReference type="Proteomes" id="UP000029226">
    <property type="component" value="Unassembled WGS sequence"/>
</dbReference>
<protein>
    <recommendedName>
        <fullName evidence="4">DUF2141 domain-containing protein</fullName>
    </recommendedName>
</protein>
<keyword evidence="1" id="KW-0732">Signal</keyword>
<dbReference type="InterPro" id="IPR018673">
    <property type="entry name" value="DUF2141"/>
</dbReference>
<evidence type="ECO:0008006" key="4">
    <source>
        <dbReference type="Google" id="ProtNLM"/>
    </source>
</evidence>
<organism evidence="2 3">
    <name type="scientific">Nonlabens ulvanivorans</name>
    <name type="common">Persicivirga ulvanivorans</name>
    <dbReference type="NCBI Taxonomy" id="906888"/>
    <lineage>
        <taxon>Bacteria</taxon>
        <taxon>Pseudomonadati</taxon>
        <taxon>Bacteroidota</taxon>
        <taxon>Flavobacteriia</taxon>
        <taxon>Flavobacteriales</taxon>
        <taxon>Flavobacteriaceae</taxon>
        <taxon>Nonlabens</taxon>
    </lineage>
</organism>
<name>A0A090QET7_NONUL</name>
<sequence length="135" mass="14665">MKTIITTIALFISLLSFAQETTHTLKVTVPNATSDEGEMVFALNTKETFMVAAPVQSAAVKIEDGVATVTFENVAPGEYAIIVLHDLNGNQRMDFKDGMPAENYNVSGGQMSFGPPVFGDAKFTLKEDTEMNIRL</sequence>
<evidence type="ECO:0000313" key="3">
    <source>
        <dbReference type="Proteomes" id="UP000029226"/>
    </source>
</evidence>
<proteinExistence type="predicted"/>